<reference evidence="3" key="1">
    <citation type="submission" date="2014-09" db="EMBL/GenBank/DDBJ databases">
        <authorList>
            <person name="Magalhaes I.L.F."/>
            <person name="Oliveira U."/>
            <person name="Santos F.R."/>
            <person name="Vidigal T.H.D.A."/>
            <person name="Brescovit A.D."/>
            <person name="Santos A.J."/>
        </authorList>
    </citation>
    <scope>NUCLEOTIDE SEQUENCE</scope>
</reference>
<keyword evidence="1" id="KW-0862">Zinc</keyword>
<keyword evidence="1" id="KW-0863">Zinc-finger</keyword>
<sequence>MILWQEFSHSSGVSWTTGVPSGVESQMTRECSALSTPAPKKVRPFDGSAELEAYLIQFEIVATANGWDEDAKATALASALSGPALALLSDVSPPRTYRRLVAALEERYGVQNQAQMFLTLLNTRIQKPEEDIQQFHQAIRTLARNSVSDVERHGVYHFARGLRDAEVRRAISTLSPATMSEALGIALRVEAASQRDRTYQGLRLRGAEAVDVEMRQDSVQQRPSRNWSLRPNSQVACWRCDGLGHYCRDCPTWGISKKQFAPQGNDRRPN</sequence>
<dbReference type="AlphaFoldDB" id="A0A0K8TH95"/>
<proteinExistence type="predicted"/>
<dbReference type="InterPro" id="IPR036875">
    <property type="entry name" value="Znf_CCHC_sf"/>
</dbReference>
<evidence type="ECO:0000259" key="2">
    <source>
        <dbReference type="PROSITE" id="PS50158"/>
    </source>
</evidence>
<dbReference type="PANTHER" id="PTHR45823">
    <property type="entry name" value="T-SNARE COILED-COIL HOMOLOGY DOMAIN-CONTAINING PROTEIN"/>
    <property type="match status" value="1"/>
</dbReference>
<accession>A0A0K8TH95</accession>
<evidence type="ECO:0000313" key="3">
    <source>
        <dbReference type="EMBL" id="JAG64972.1"/>
    </source>
</evidence>
<name>A0A0K8TH95_LYGHE</name>
<dbReference type="EMBL" id="GBRD01000849">
    <property type="protein sequence ID" value="JAG64972.1"/>
    <property type="molecule type" value="Transcribed_RNA"/>
</dbReference>
<evidence type="ECO:0000256" key="1">
    <source>
        <dbReference type="PROSITE-ProRule" id="PRU00047"/>
    </source>
</evidence>
<feature type="domain" description="CCHC-type" evidence="2">
    <location>
        <begin position="237"/>
        <end position="251"/>
    </location>
</feature>
<keyword evidence="1" id="KW-0479">Metal-binding</keyword>
<protein>
    <recommendedName>
        <fullName evidence="2">CCHC-type domain-containing protein</fullName>
    </recommendedName>
</protein>
<dbReference type="PANTHER" id="PTHR45823:SF1">
    <property type="entry name" value="T-SNARE COILED-COIL HOMOLOGY DOMAIN-CONTAINING PROTEIN"/>
    <property type="match status" value="1"/>
</dbReference>
<organism evidence="3">
    <name type="scientific">Lygus hesperus</name>
    <name type="common">Western plant bug</name>
    <dbReference type="NCBI Taxonomy" id="30085"/>
    <lineage>
        <taxon>Eukaryota</taxon>
        <taxon>Metazoa</taxon>
        <taxon>Ecdysozoa</taxon>
        <taxon>Arthropoda</taxon>
        <taxon>Hexapoda</taxon>
        <taxon>Insecta</taxon>
        <taxon>Pterygota</taxon>
        <taxon>Neoptera</taxon>
        <taxon>Paraneoptera</taxon>
        <taxon>Hemiptera</taxon>
        <taxon>Heteroptera</taxon>
        <taxon>Panheteroptera</taxon>
        <taxon>Cimicomorpha</taxon>
        <taxon>Miridae</taxon>
        <taxon>Mirini</taxon>
        <taxon>Lygus</taxon>
    </lineage>
</organism>
<dbReference type="SUPFAM" id="SSF57756">
    <property type="entry name" value="Retrovirus zinc finger-like domains"/>
    <property type="match status" value="1"/>
</dbReference>
<dbReference type="InterPro" id="IPR001878">
    <property type="entry name" value="Znf_CCHC"/>
</dbReference>
<dbReference type="GO" id="GO:0008270">
    <property type="term" value="F:zinc ion binding"/>
    <property type="evidence" value="ECO:0007669"/>
    <property type="project" value="UniProtKB-KW"/>
</dbReference>
<dbReference type="GO" id="GO:0003676">
    <property type="term" value="F:nucleic acid binding"/>
    <property type="evidence" value="ECO:0007669"/>
    <property type="project" value="InterPro"/>
</dbReference>
<dbReference type="PROSITE" id="PS50158">
    <property type="entry name" value="ZF_CCHC"/>
    <property type="match status" value="1"/>
</dbReference>